<dbReference type="Proteomes" id="UP001190491">
    <property type="component" value="Unassembled WGS sequence"/>
</dbReference>
<accession>A0AAD2BZY1</accession>
<sequence length="186" mass="19046">MEVGDGRTGHGAMGIAAMSRARWLVAACAGLMAGLMAGCSSVGPLTGAAAGVATGTVTGNPAVAYGVAVSVNAATDASIKYATRKWAASEQDALAMAVGRLSDSTPSLNWSLERMMGFTKAHGQVVLVRTFTTPLATCREAVLTVQEALAPKNAPGAGYTIYACQNGSTWQWANAEPAVPRWGNLQ</sequence>
<evidence type="ECO:0000313" key="2">
    <source>
        <dbReference type="EMBL" id="CAJ0874554.1"/>
    </source>
</evidence>
<keyword evidence="3" id="KW-1185">Reference proteome</keyword>
<reference evidence="1 3" key="1">
    <citation type="submission" date="2023-07" db="EMBL/GenBank/DDBJ databases">
        <authorList>
            <person name="Peeters C."/>
        </authorList>
    </citation>
    <scope>NUCLEOTIDE SEQUENCE</scope>
    <source>
        <strain evidence="2 3">LMG 32965</strain>
        <strain evidence="1">R-77567</strain>
    </source>
</reference>
<dbReference type="EMBL" id="CAUDLI010000004">
    <property type="protein sequence ID" value="CAJ0874554.1"/>
    <property type="molecule type" value="Genomic_DNA"/>
</dbReference>
<evidence type="ECO:0000313" key="4">
    <source>
        <dbReference type="Proteomes" id="UP001190491"/>
    </source>
</evidence>
<name>A0AAD2BZY1_9RALS</name>
<proteinExistence type="predicted"/>
<evidence type="ECO:0000313" key="1">
    <source>
        <dbReference type="EMBL" id="CAJ0872524.1"/>
    </source>
</evidence>
<organism evidence="1 4">
    <name type="scientific">Ralstonia flatus</name>
    <dbReference type="NCBI Taxonomy" id="3058601"/>
    <lineage>
        <taxon>Bacteria</taxon>
        <taxon>Pseudomonadati</taxon>
        <taxon>Pseudomonadota</taxon>
        <taxon>Betaproteobacteria</taxon>
        <taxon>Burkholderiales</taxon>
        <taxon>Burkholderiaceae</taxon>
        <taxon>Ralstonia</taxon>
    </lineage>
</organism>
<dbReference type="EMBL" id="CAUDKO010000004">
    <property type="protein sequence ID" value="CAJ0872524.1"/>
    <property type="molecule type" value="Genomic_DNA"/>
</dbReference>
<protein>
    <submittedName>
        <fullName evidence="1">Uncharacterized protein</fullName>
    </submittedName>
</protein>
<comment type="caution">
    <text evidence="1">The sequence shown here is derived from an EMBL/GenBank/DDBJ whole genome shotgun (WGS) entry which is preliminary data.</text>
</comment>
<gene>
    <name evidence="2" type="ORF">R77564_02039</name>
    <name evidence="1" type="ORF">R77567_02575</name>
</gene>
<dbReference type="Proteomes" id="UP001189792">
    <property type="component" value="Unassembled WGS sequence"/>
</dbReference>
<evidence type="ECO:0000313" key="3">
    <source>
        <dbReference type="Proteomes" id="UP001189792"/>
    </source>
</evidence>
<dbReference type="AlphaFoldDB" id="A0AAD2BZY1"/>